<evidence type="ECO:0000313" key="5">
    <source>
        <dbReference type="EMBL" id="QEM01918.1"/>
    </source>
</evidence>
<proteinExistence type="inferred from homology"/>
<keyword evidence="4" id="KW-0472">Membrane</keyword>
<keyword evidence="4" id="KW-0812">Transmembrane</keyword>
<dbReference type="GO" id="GO:0006412">
    <property type="term" value="P:translation"/>
    <property type="evidence" value="ECO:0007669"/>
    <property type="project" value="InterPro"/>
</dbReference>
<evidence type="ECO:0000256" key="1">
    <source>
        <dbReference type="ARBA" id="ARBA00009356"/>
    </source>
</evidence>
<dbReference type="InterPro" id="IPR000702">
    <property type="entry name" value="Ribosomal_uL6-like"/>
</dbReference>
<feature type="transmembrane region" description="Helical" evidence="4">
    <location>
        <begin position="39"/>
        <end position="57"/>
    </location>
</feature>
<dbReference type="PRINTS" id="PR00059">
    <property type="entry name" value="RIBOSOMALL6"/>
</dbReference>
<organism evidence="5">
    <name type="scientific">Nephromyces sp. ex Molgula occidentalis</name>
    <dbReference type="NCBI Taxonomy" id="2544991"/>
    <lineage>
        <taxon>Eukaryota</taxon>
        <taxon>Sar</taxon>
        <taxon>Alveolata</taxon>
        <taxon>Apicomplexa</taxon>
        <taxon>Aconoidasida</taxon>
        <taxon>Nephromycida</taxon>
        <taxon>Nephromyces</taxon>
    </lineage>
</organism>
<dbReference type="InterPro" id="IPR019906">
    <property type="entry name" value="Ribosomal_uL6_bac-type"/>
</dbReference>
<dbReference type="GO" id="GO:0019843">
    <property type="term" value="F:rRNA binding"/>
    <property type="evidence" value="ECO:0007669"/>
    <property type="project" value="InterPro"/>
</dbReference>
<dbReference type="PIRSF" id="PIRSF002162">
    <property type="entry name" value="Ribosomal_L6"/>
    <property type="match status" value="1"/>
</dbReference>
<dbReference type="GO" id="GO:0003735">
    <property type="term" value="F:structural constituent of ribosome"/>
    <property type="evidence" value="ECO:0007669"/>
    <property type="project" value="InterPro"/>
</dbReference>
<keyword evidence="4" id="KW-1133">Transmembrane helix</keyword>
<evidence type="ECO:0000256" key="3">
    <source>
        <dbReference type="ARBA" id="ARBA00023274"/>
    </source>
</evidence>
<evidence type="ECO:0000256" key="4">
    <source>
        <dbReference type="SAM" id="Phobius"/>
    </source>
</evidence>
<evidence type="ECO:0000256" key="2">
    <source>
        <dbReference type="ARBA" id="ARBA00022980"/>
    </source>
</evidence>
<dbReference type="EMBL" id="MK573211">
    <property type="protein sequence ID" value="QEM01918.1"/>
    <property type="molecule type" value="Genomic_DNA"/>
</dbReference>
<name>A0A5C1HAQ2_9APIC</name>
<dbReference type="AlphaFoldDB" id="A0A5C1HAQ2"/>
<dbReference type="InterPro" id="IPR036789">
    <property type="entry name" value="Ribosomal_uL6-like_a/b-dom_sf"/>
</dbReference>
<keyword evidence="3" id="KW-0687">Ribonucleoprotein</keyword>
<dbReference type="GO" id="GO:1990904">
    <property type="term" value="C:ribonucleoprotein complex"/>
    <property type="evidence" value="ECO:0007669"/>
    <property type="project" value="UniProtKB-KW"/>
</dbReference>
<dbReference type="SUPFAM" id="SSF56053">
    <property type="entry name" value="Ribosomal protein L6"/>
    <property type="match status" value="1"/>
</dbReference>
<dbReference type="GO" id="GO:0005840">
    <property type="term" value="C:ribosome"/>
    <property type="evidence" value="ECO:0007669"/>
    <property type="project" value="UniProtKB-KW"/>
</dbReference>
<protein>
    <submittedName>
        <fullName evidence="5">50S ribosomal protein L6</fullName>
    </submittedName>
</protein>
<gene>
    <name evidence="5" type="primary">rpl6</name>
</gene>
<dbReference type="Gene3D" id="3.90.930.12">
    <property type="entry name" value="Ribosomal protein L6, alpha-beta domain"/>
    <property type="match status" value="1"/>
</dbReference>
<reference evidence="5" key="1">
    <citation type="journal article" date="2019" name="Genome Biol. Evol.">
        <title>Nephromyces represents a diverse and novel lineage of the Apicomplexa that has retained apicoplasts.</title>
        <authorList>
            <person name="Munoz-Gomez S.A."/>
            <person name="Durnin K."/>
            <person name="Eme L."/>
            <person name="Paight C."/>
            <person name="Lane C.E."/>
            <person name="Saffo M.B."/>
            <person name="Slamovits C.H."/>
        </authorList>
    </citation>
    <scope>NUCLEOTIDE SEQUENCE</scope>
    <source>
        <strain evidence="5">719</strain>
    </source>
</reference>
<sequence length="184" mass="21993">MNLKLYKQELNNKYLFNIIDKKTKLNILLIKKNNLNFKIYLLNNMFFNLGFNYYILLKKILKSFSNLYINLIKKFINMDIYNYKKELIIKGLGFYFNKNIKTKILQLNIGKTHLINIKLPLKIQIKIINNGTNLILKGININLLNLVSSSIKMLKIPEIYKEKGIYYVDEKNKIQKKYINNKKF</sequence>
<keyword evidence="2 5" id="KW-0689">Ribosomal protein</keyword>
<accession>A0A5C1HAQ2</accession>
<comment type="similarity">
    <text evidence="1">Belongs to the universal ribosomal protein uL6 family.</text>
</comment>